<keyword evidence="7" id="KW-1185">Reference proteome</keyword>
<dbReference type="InterPro" id="IPR025661">
    <property type="entry name" value="Pept_asp_AS"/>
</dbReference>
<name>A0A9N8HTG2_9STRA</name>
<dbReference type="InterPro" id="IPR000169">
    <property type="entry name" value="Pept_cys_AS"/>
</dbReference>
<evidence type="ECO:0000256" key="3">
    <source>
        <dbReference type="ARBA" id="ARBA00023157"/>
    </source>
</evidence>
<dbReference type="InterPro" id="IPR000668">
    <property type="entry name" value="Peptidase_C1A_C"/>
</dbReference>
<keyword evidence="4" id="KW-0732">Signal</keyword>
<dbReference type="SMART" id="SM00645">
    <property type="entry name" value="Pept_C1"/>
    <property type="match status" value="1"/>
</dbReference>
<dbReference type="SUPFAM" id="SSF54001">
    <property type="entry name" value="Cysteine proteinases"/>
    <property type="match status" value="1"/>
</dbReference>
<evidence type="ECO:0000256" key="2">
    <source>
        <dbReference type="ARBA" id="ARBA00023145"/>
    </source>
</evidence>
<dbReference type="AlphaFoldDB" id="A0A9N8HTG2"/>
<feature type="domain" description="Peptidase C1A papain C-terminal" evidence="5">
    <location>
        <begin position="376"/>
        <end position="626"/>
    </location>
</feature>
<comment type="similarity">
    <text evidence="1">Belongs to the peptidase C1 family.</text>
</comment>
<reference evidence="6" key="1">
    <citation type="submission" date="2020-06" db="EMBL/GenBank/DDBJ databases">
        <authorList>
            <consortium name="Plant Systems Biology data submission"/>
        </authorList>
    </citation>
    <scope>NUCLEOTIDE SEQUENCE</scope>
    <source>
        <strain evidence="6">D6</strain>
    </source>
</reference>
<dbReference type="PROSITE" id="PS00640">
    <property type="entry name" value="THIOL_PROTEASE_ASN"/>
    <property type="match status" value="1"/>
</dbReference>
<accession>A0A9N8HTG2</accession>
<dbReference type="InterPro" id="IPR013128">
    <property type="entry name" value="Peptidase_C1A"/>
</dbReference>
<dbReference type="PROSITE" id="PS00139">
    <property type="entry name" value="THIOL_PROTEASE_CYS"/>
    <property type="match status" value="1"/>
</dbReference>
<feature type="signal peptide" evidence="4">
    <location>
        <begin position="1"/>
        <end position="22"/>
    </location>
</feature>
<protein>
    <submittedName>
        <fullName evidence="6">Cathepsin L-like proteinase</fullName>
    </submittedName>
</protein>
<evidence type="ECO:0000313" key="6">
    <source>
        <dbReference type="EMBL" id="CAB9524772.1"/>
    </source>
</evidence>
<evidence type="ECO:0000259" key="5">
    <source>
        <dbReference type="SMART" id="SM00645"/>
    </source>
</evidence>
<dbReference type="InterPro" id="IPR025660">
    <property type="entry name" value="Pept_his_AS"/>
</dbReference>
<feature type="chain" id="PRO_5040198504" evidence="4">
    <location>
        <begin position="23"/>
        <end position="628"/>
    </location>
</feature>
<dbReference type="InterPro" id="IPR038765">
    <property type="entry name" value="Papain-like_cys_pep_sf"/>
</dbReference>
<evidence type="ECO:0000256" key="4">
    <source>
        <dbReference type="SAM" id="SignalP"/>
    </source>
</evidence>
<keyword evidence="2" id="KW-0865">Zymogen</keyword>
<comment type="caution">
    <text evidence="6">The sequence shown here is derived from an EMBL/GenBank/DDBJ whole genome shotgun (WGS) entry which is preliminary data.</text>
</comment>
<evidence type="ECO:0000256" key="1">
    <source>
        <dbReference type="ARBA" id="ARBA00008455"/>
    </source>
</evidence>
<dbReference type="GO" id="GO:0008234">
    <property type="term" value="F:cysteine-type peptidase activity"/>
    <property type="evidence" value="ECO:0007669"/>
    <property type="project" value="InterPro"/>
</dbReference>
<dbReference type="Gene3D" id="3.90.70.10">
    <property type="entry name" value="Cysteine proteinases"/>
    <property type="match status" value="1"/>
</dbReference>
<dbReference type="EMBL" id="CAICTM010001581">
    <property type="protein sequence ID" value="CAB9524772.1"/>
    <property type="molecule type" value="Genomic_DNA"/>
</dbReference>
<dbReference type="PANTHER" id="PTHR12411">
    <property type="entry name" value="CYSTEINE PROTEASE FAMILY C1-RELATED"/>
    <property type="match status" value="1"/>
</dbReference>
<dbReference type="PROSITE" id="PS00639">
    <property type="entry name" value="THIOL_PROTEASE_HIS"/>
    <property type="match status" value="1"/>
</dbReference>
<dbReference type="OrthoDB" id="498368at2759"/>
<sequence>MKLSPVVLHALALFATNVAALAEINDELAANLKEERDAKEFIFNEVFNDRIWNAATKSKKVKEGEIPEPPFVDEPIDVPEQPLMPEKFSFTGLFTSAFASDAIYDSQPLWYSMAVDGFDGSITGDGTTLYFQLDDFICDANATESHSFMVGTFQTFDGQGDTPVPQEICWAAPPGFQINEGYPPRYKSLVSSWLIGDLFNITWQYGGITPSDAGPVHLWIRETLSEATNFGATAASTVLANTVKDGTIIYYQTRLSTEVAGISSVEEILFSGADATIKIDIYDFQRYSEDEDVPNAKLEPEVEETCSIMQAGYNTGQCAGNASSASFNAAVAAFVENVNARGTGYREDAESGYPSSYVPYEMVGDQDMVLSLDFFVPPMNNRSYMPVRNQGGCGSCYSFAAAEVISSSFAQANPGTTFVFSNQHVMDCLPLAAEPVSETEFIYVDSGLGCWGGDQKQVIDWLVATGSNMPLLTTVPYIGFSGTCNETVDMYHTGITGYSNLSSVEEMKNALYYHGDVSISLSVGFGWYSDFTSLVSWPFFLGQGISGEPEPANHAITVIGWGPCLVPLGDFENPCGIPGESPNVLGECWIVQNSWGTDWGYQGYLFVNTDPYCDTGVLYNDPIIPRRD</sequence>
<dbReference type="GO" id="GO:0006508">
    <property type="term" value="P:proteolysis"/>
    <property type="evidence" value="ECO:0007669"/>
    <property type="project" value="InterPro"/>
</dbReference>
<evidence type="ECO:0000313" key="7">
    <source>
        <dbReference type="Proteomes" id="UP001153069"/>
    </source>
</evidence>
<keyword evidence="3" id="KW-1015">Disulfide bond</keyword>
<dbReference type="Pfam" id="PF00112">
    <property type="entry name" value="Peptidase_C1"/>
    <property type="match status" value="1"/>
</dbReference>
<gene>
    <name evidence="6" type="ORF">SEMRO_1583_G283960.1</name>
</gene>
<dbReference type="Proteomes" id="UP001153069">
    <property type="component" value="Unassembled WGS sequence"/>
</dbReference>
<organism evidence="6 7">
    <name type="scientific">Seminavis robusta</name>
    <dbReference type="NCBI Taxonomy" id="568900"/>
    <lineage>
        <taxon>Eukaryota</taxon>
        <taxon>Sar</taxon>
        <taxon>Stramenopiles</taxon>
        <taxon>Ochrophyta</taxon>
        <taxon>Bacillariophyta</taxon>
        <taxon>Bacillariophyceae</taxon>
        <taxon>Bacillariophycidae</taxon>
        <taxon>Naviculales</taxon>
        <taxon>Naviculaceae</taxon>
        <taxon>Seminavis</taxon>
    </lineage>
</organism>
<proteinExistence type="inferred from homology"/>